<dbReference type="Gene3D" id="3.40.50.300">
    <property type="entry name" value="P-loop containing nucleotide triphosphate hydrolases"/>
    <property type="match status" value="1"/>
</dbReference>
<proteinExistence type="predicted"/>
<dbReference type="Proteomes" id="UP001281410">
    <property type="component" value="Unassembled WGS sequence"/>
</dbReference>
<dbReference type="InterPro" id="IPR027417">
    <property type="entry name" value="P-loop_NTPase"/>
</dbReference>
<gene>
    <name evidence="2" type="ORF">Dsin_002329</name>
</gene>
<protein>
    <recommendedName>
        <fullName evidence="1">NB-ARC domain-containing protein</fullName>
    </recommendedName>
</protein>
<name>A0AAE0B6F9_9ROSI</name>
<evidence type="ECO:0000259" key="1">
    <source>
        <dbReference type="Pfam" id="PF00931"/>
    </source>
</evidence>
<dbReference type="Gene3D" id="1.10.8.430">
    <property type="entry name" value="Helical domain of apoptotic protease-activating factors"/>
    <property type="match status" value="1"/>
</dbReference>
<dbReference type="PANTHER" id="PTHR11017">
    <property type="entry name" value="LEUCINE-RICH REPEAT-CONTAINING PROTEIN"/>
    <property type="match status" value="1"/>
</dbReference>
<evidence type="ECO:0000313" key="3">
    <source>
        <dbReference type="Proteomes" id="UP001281410"/>
    </source>
</evidence>
<dbReference type="GO" id="GO:0006952">
    <property type="term" value="P:defense response"/>
    <property type="evidence" value="ECO:0007669"/>
    <property type="project" value="InterPro"/>
</dbReference>
<dbReference type="EMBL" id="JANJYJ010000001">
    <property type="protein sequence ID" value="KAK3230448.1"/>
    <property type="molecule type" value="Genomic_DNA"/>
</dbReference>
<organism evidence="2 3">
    <name type="scientific">Dipteronia sinensis</name>
    <dbReference type="NCBI Taxonomy" id="43782"/>
    <lineage>
        <taxon>Eukaryota</taxon>
        <taxon>Viridiplantae</taxon>
        <taxon>Streptophyta</taxon>
        <taxon>Embryophyta</taxon>
        <taxon>Tracheophyta</taxon>
        <taxon>Spermatophyta</taxon>
        <taxon>Magnoliopsida</taxon>
        <taxon>eudicotyledons</taxon>
        <taxon>Gunneridae</taxon>
        <taxon>Pentapetalae</taxon>
        <taxon>rosids</taxon>
        <taxon>malvids</taxon>
        <taxon>Sapindales</taxon>
        <taxon>Sapindaceae</taxon>
        <taxon>Hippocastanoideae</taxon>
        <taxon>Acereae</taxon>
        <taxon>Dipteronia</taxon>
    </lineage>
</organism>
<feature type="domain" description="NB-ARC" evidence="1">
    <location>
        <begin position="23"/>
        <end position="97"/>
    </location>
</feature>
<dbReference type="SUPFAM" id="SSF52540">
    <property type="entry name" value="P-loop containing nucleoside triphosphate hydrolases"/>
    <property type="match status" value="1"/>
</dbReference>
<dbReference type="GO" id="GO:0043531">
    <property type="term" value="F:ADP binding"/>
    <property type="evidence" value="ECO:0007669"/>
    <property type="project" value="InterPro"/>
</dbReference>
<evidence type="ECO:0000313" key="2">
    <source>
        <dbReference type="EMBL" id="KAK3230448.1"/>
    </source>
</evidence>
<dbReference type="PANTHER" id="PTHR11017:SF479">
    <property type="entry name" value="DISEASE RESISTANCE PROTEIN (TIR-NBS-LRR CLASS) FAMILY"/>
    <property type="match status" value="1"/>
</dbReference>
<dbReference type="AlphaFoldDB" id="A0AAE0B6F9"/>
<dbReference type="InterPro" id="IPR002182">
    <property type="entry name" value="NB-ARC"/>
</dbReference>
<reference evidence="2" key="1">
    <citation type="journal article" date="2023" name="Plant J.">
        <title>Genome sequences and population genomics provide insights into the demographic history, inbreeding, and mutation load of two 'living fossil' tree species of Dipteronia.</title>
        <authorList>
            <person name="Feng Y."/>
            <person name="Comes H.P."/>
            <person name="Chen J."/>
            <person name="Zhu S."/>
            <person name="Lu R."/>
            <person name="Zhang X."/>
            <person name="Li P."/>
            <person name="Qiu J."/>
            <person name="Olsen K.M."/>
            <person name="Qiu Y."/>
        </authorList>
    </citation>
    <scope>NUCLEOTIDE SEQUENCE</scope>
    <source>
        <strain evidence="2">NBL</strain>
    </source>
</reference>
<dbReference type="Pfam" id="PF00931">
    <property type="entry name" value="NB-ARC"/>
    <property type="match status" value="1"/>
</dbReference>
<sequence>MSTIDVMAVAALGQGSMGDRPRLRRMKILIVLDDVDDSKHLKFLVEDRSLFGVGSRIIVTSRDRQVLNNGIDELYELEGLNFYEALQLFKANAFKQNHPPKDYEELSRKIINYAQGNPLALKGKAAGALAPGPSFLEPPDT</sequence>
<dbReference type="InterPro" id="IPR044974">
    <property type="entry name" value="Disease_R_plants"/>
</dbReference>
<accession>A0AAE0B6F9</accession>
<dbReference type="InterPro" id="IPR042197">
    <property type="entry name" value="Apaf_helical"/>
</dbReference>
<comment type="caution">
    <text evidence="2">The sequence shown here is derived from an EMBL/GenBank/DDBJ whole genome shotgun (WGS) entry which is preliminary data.</text>
</comment>
<keyword evidence="3" id="KW-1185">Reference proteome</keyword>